<proteinExistence type="predicted"/>
<dbReference type="EMBL" id="FO818640">
    <property type="protein sequence ID" value="CDM93834.1"/>
    <property type="molecule type" value="Genomic_DNA"/>
</dbReference>
<organism evidence="2 3">
    <name type="scientific">Limnospira indica PCC 8005</name>
    <dbReference type="NCBI Taxonomy" id="376219"/>
    <lineage>
        <taxon>Bacteria</taxon>
        <taxon>Bacillati</taxon>
        <taxon>Cyanobacteriota</taxon>
        <taxon>Cyanophyceae</taxon>
        <taxon>Oscillatoriophycideae</taxon>
        <taxon>Oscillatoriales</taxon>
        <taxon>Sirenicapillariaceae</taxon>
        <taxon>Limnospira</taxon>
    </lineage>
</organism>
<dbReference type="Proteomes" id="UP000032946">
    <property type="component" value="Chromosome"/>
</dbReference>
<protein>
    <submittedName>
        <fullName evidence="2">Uncharacterized protein</fullName>
    </submittedName>
</protein>
<dbReference type="AlphaFoldDB" id="A0A9P1KD65"/>
<reference evidence="2 3" key="1">
    <citation type="submission" date="2014-02" db="EMBL/GenBank/DDBJ databases">
        <authorList>
            <person name="Genoscope - CEA"/>
        </authorList>
    </citation>
    <scope>NUCLEOTIDE SEQUENCE [LARGE SCALE GENOMIC DNA]</scope>
    <source>
        <strain evidence="2 3">PCC 8005</strain>
    </source>
</reference>
<sequence>MIMKHKFNRKQIKEVGKIILINLLLLGFFVELGSLGFYLVRHNQLFYTRQRPSSIEEMGLNLEGMRMEISIVERLHPYFGYAPKPGPDFRPGFKYNNYGFISPYNYPFVKTNENQFIVGVFGGSVASNYSIYEIQNGILETKIREVPGLENKELIILSFATGGYKQPQQLLILNYLLSVGQVFDMVINIDGFNELALSSVNNEKKLELTMPSASHIQPLTNLANNSLSTQALESILKIKQAKPRINQVASNLKNCRMASCYTINNLAIQGLIKDYYQEVERFQRYQQIPDHDGGEGSVFLFYTQESVLPEEKALAKITDTWVRTSTVINHILSAKNIPYFHILQPNQYHVTNRVFSSEEKAIAFTDNTPYRQPIVAGYPLLLNRIADLEAAGVTIFNGVNIFDAAPEMMYIDNCCHYTPAGEHILSSYVAESIKNILNQRLNPPNLNLANEPLTD</sequence>
<keyword evidence="1" id="KW-0472">Membrane</keyword>
<name>A0A9P1KD65_9CYAN</name>
<evidence type="ECO:0000313" key="3">
    <source>
        <dbReference type="Proteomes" id="UP000032946"/>
    </source>
</evidence>
<evidence type="ECO:0000313" key="2">
    <source>
        <dbReference type="EMBL" id="CDM93834.1"/>
    </source>
</evidence>
<keyword evidence="1" id="KW-0812">Transmembrane</keyword>
<keyword evidence="1" id="KW-1133">Transmembrane helix</keyword>
<keyword evidence="3" id="KW-1185">Reference proteome</keyword>
<accession>A0A9P1KD65</accession>
<gene>
    <name evidence="2" type="ORF">ARTHRO_11508</name>
</gene>
<evidence type="ECO:0000256" key="1">
    <source>
        <dbReference type="SAM" id="Phobius"/>
    </source>
</evidence>
<feature type="transmembrane region" description="Helical" evidence="1">
    <location>
        <begin position="20"/>
        <end position="40"/>
    </location>
</feature>